<evidence type="ECO:0000313" key="2">
    <source>
        <dbReference type="Proteomes" id="UP000004994"/>
    </source>
</evidence>
<dbReference type="Proteomes" id="UP000004994">
    <property type="component" value="Chromosome 4"/>
</dbReference>
<reference evidence="1" key="2">
    <citation type="submission" date="2019-01" db="UniProtKB">
        <authorList>
            <consortium name="EnsemblPlants"/>
        </authorList>
    </citation>
    <scope>IDENTIFICATION</scope>
    <source>
        <strain evidence="1">cv. Heinz 1706</strain>
    </source>
</reference>
<dbReference type="AlphaFoldDB" id="A0A3Q7G1E3"/>
<dbReference type="Gramene" id="Solyc04g017807.1.1">
    <property type="protein sequence ID" value="Solyc04g017807.1.1"/>
    <property type="gene ID" value="Solyc04g017807.1"/>
</dbReference>
<sequence>MSEHSSSSKKMLASLNQIDPASFYTLSSSVSLTKNSTSYQVNIASEEISNKSHRQKFPRESAPRRSNATSTAISYDFNKKSIFRRPGVSISRAHSSLFEDSWLRLIVPLELGCSLPPLLVSSPARCPGEGIYMLLMWAARLQKPMKIEKRMRGLKCTCGSKFKIWVCSSPDTLLKRSFQLSKVDKTGADIQPIYTDIHRRCTLNMCKNCELMVTYMDANFR</sequence>
<proteinExistence type="predicted"/>
<name>A0A3Q7G1E3_SOLLC</name>
<dbReference type="InParanoid" id="A0A3Q7G1E3"/>
<organism evidence="1">
    <name type="scientific">Solanum lycopersicum</name>
    <name type="common">Tomato</name>
    <name type="synonym">Lycopersicon esculentum</name>
    <dbReference type="NCBI Taxonomy" id="4081"/>
    <lineage>
        <taxon>Eukaryota</taxon>
        <taxon>Viridiplantae</taxon>
        <taxon>Streptophyta</taxon>
        <taxon>Embryophyta</taxon>
        <taxon>Tracheophyta</taxon>
        <taxon>Spermatophyta</taxon>
        <taxon>Magnoliopsida</taxon>
        <taxon>eudicotyledons</taxon>
        <taxon>Gunneridae</taxon>
        <taxon>Pentapetalae</taxon>
        <taxon>asterids</taxon>
        <taxon>lamiids</taxon>
        <taxon>Solanales</taxon>
        <taxon>Solanaceae</taxon>
        <taxon>Solanoideae</taxon>
        <taxon>Solaneae</taxon>
        <taxon>Solanum</taxon>
        <taxon>Solanum subgen. Lycopersicon</taxon>
    </lineage>
</organism>
<protein>
    <submittedName>
        <fullName evidence="1">Uncharacterized protein</fullName>
    </submittedName>
</protein>
<dbReference type="EnsemblPlants" id="Solyc04g017807.1.1">
    <property type="protein sequence ID" value="Solyc04g017807.1.1"/>
    <property type="gene ID" value="Solyc04g017807.1"/>
</dbReference>
<keyword evidence="2" id="KW-1185">Reference proteome</keyword>
<accession>A0A3Q7G1E3</accession>
<evidence type="ECO:0000313" key="1">
    <source>
        <dbReference type="EnsemblPlants" id="Solyc04g017807.1.1"/>
    </source>
</evidence>
<reference evidence="1" key="1">
    <citation type="journal article" date="2012" name="Nature">
        <title>The tomato genome sequence provides insights into fleshy fruit evolution.</title>
        <authorList>
            <consortium name="Tomato Genome Consortium"/>
        </authorList>
    </citation>
    <scope>NUCLEOTIDE SEQUENCE [LARGE SCALE GENOMIC DNA]</scope>
    <source>
        <strain evidence="1">cv. Heinz 1706</strain>
    </source>
</reference>